<evidence type="ECO:0000256" key="1">
    <source>
        <dbReference type="SAM" id="MobiDB-lite"/>
    </source>
</evidence>
<comment type="caution">
    <text evidence="2">The sequence shown here is derived from an EMBL/GenBank/DDBJ whole genome shotgun (WGS) entry which is preliminary data.</text>
</comment>
<evidence type="ECO:0000313" key="3">
    <source>
        <dbReference type="Proteomes" id="UP001363151"/>
    </source>
</evidence>
<proteinExistence type="predicted"/>
<name>A0ABR1FYK4_AURAN</name>
<dbReference type="EMBL" id="JBBJCI010000202">
    <property type="protein sequence ID" value="KAK7241353.1"/>
    <property type="molecule type" value="Genomic_DNA"/>
</dbReference>
<organism evidence="2 3">
    <name type="scientific">Aureococcus anophagefferens</name>
    <name type="common">Harmful bloom alga</name>
    <dbReference type="NCBI Taxonomy" id="44056"/>
    <lineage>
        <taxon>Eukaryota</taxon>
        <taxon>Sar</taxon>
        <taxon>Stramenopiles</taxon>
        <taxon>Ochrophyta</taxon>
        <taxon>Pelagophyceae</taxon>
        <taxon>Pelagomonadales</taxon>
        <taxon>Pelagomonadaceae</taxon>
        <taxon>Aureococcus</taxon>
    </lineage>
</organism>
<accession>A0ABR1FYK4</accession>
<gene>
    <name evidence="2" type="ORF">SO694_00059033</name>
</gene>
<keyword evidence="3" id="KW-1185">Reference proteome</keyword>
<feature type="compositionally biased region" description="Low complexity" evidence="1">
    <location>
        <begin position="24"/>
        <end position="56"/>
    </location>
</feature>
<protein>
    <submittedName>
        <fullName evidence="2">Uncharacterized protein</fullName>
    </submittedName>
</protein>
<feature type="region of interest" description="Disordered" evidence="1">
    <location>
        <begin position="1"/>
        <end position="56"/>
    </location>
</feature>
<dbReference type="Proteomes" id="UP001363151">
    <property type="component" value="Unassembled WGS sequence"/>
</dbReference>
<reference evidence="2 3" key="1">
    <citation type="submission" date="2024-03" db="EMBL/GenBank/DDBJ databases">
        <title>Aureococcus anophagefferens CCMP1851 and Kratosvirus quantuckense: Draft genome of a second virus-susceptible host strain in the model system.</title>
        <authorList>
            <person name="Chase E."/>
            <person name="Truchon A.R."/>
            <person name="Schepens W."/>
            <person name="Wilhelm S.W."/>
        </authorList>
    </citation>
    <scope>NUCLEOTIDE SEQUENCE [LARGE SCALE GENOMIC DNA]</scope>
    <source>
        <strain evidence="2 3">CCMP1851</strain>
    </source>
</reference>
<sequence>MVPPGSPRTLPPLDVARTPPAPTPVADEAPPEPEAYATEAPPVTTEPTKEAPAAPDLLGDALGVLAGAGAGVVAKAEAKSPRQKLTYYQTFGPVLGFWMPFTFVLTARSWATRRPTASCS</sequence>
<evidence type="ECO:0000313" key="2">
    <source>
        <dbReference type="EMBL" id="KAK7241353.1"/>
    </source>
</evidence>
<feature type="compositionally biased region" description="Pro residues" evidence="1">
    <location>
        <begin position="1"/>
        <end position="10"/>
    </location>
</feature>